<protein>
    <recommendedName>
        <fullName evidence="3">DUF4253 domain-containing protein</fullName>
    </recommendedName>
</protein>
<dbReference type="Proteomes" id="UP001240697">
    <property type="component" value="Chromosome"/>
</dbReference>
<proteinExistence type="predicted"/>
<gene>
    <name evidence="1" type="ORF">QMY55_01240</name>
</gene>
<dbReference type="RefSeq" id="WP_283486920.1">
    <property type="nucleotide sequence ID" value="NZ_CP125947.1"/>
</dbReference>
<organism evidence="1 2">
    <name type="scientific">Comamonas resistens</name>
    <dbReference type="NCBI Taxonomy" id="3046670"/>
    <lineage>
        <taxon>Bacteria</taxon>
        <taxon>Pseudomonadati</taxon>
        <taxon>Pseudomonadota</taxon>
        <taxon>Betaproteobacteria</taxon>
        <taxon>Burkholderiales</taxon>
        <taxon>Comamonadaceae</taxon>
        <taxon>Comamonas</taxon>
    </lineage>
</organism>
<evidence type="ECO:0000313" key="1">
    <source>
        <dbReference type="EMBL" id="WHS65815.1"/>
    </source>
</evidence>
<keyword evidence="2" id="KW-1185">Reference proteome</keyword>
<name>A0ABY8SRY2_9BURK</name>
<dbReference type="EMBL" id="CP125947">
    <property type="protein sequence ID" value="WHS65815.1"/>
    <property type="molecule type" value="Genomic_DNA"/>
</dbReference>
<accession>A0ABY8SRY2</accession>
<reference evidence="1 2" key="1">
    <citation type="submission" date="2023-05" db="EMBL/GenBank/DDBJ databases">
        <authorList>
            <person name="Yin Y."/>
            <person name="Lu Z."/>
        </authorList>
    </citation>
    <scope>NUCLEOTIDE SEQUENCE [LARGE SCALE GENOMIC DNA]</scope>
    <source>
        <strain evidence="1 2">ZM22</strain>
    </source>
</reference>
<sequence>MKRGFFVPAAQADGGEQPYRRGNFSCAHEWLEDVGGMDELLQVLDALSAADPLHRYLCTLDDISQCSYTCGHAGQDDRLYLEETGEDGMDWDDPVQLAAWEQASLQHRIRQMGHPELIQSWDQVCGTLATAACDVKALLQANREPDALLDDVVYVQRIPVPAEDLKIAAQPNGYFSADWDTFQNHAIIRHLAGQHGYRFFGMGAAWMGFVRAEPLTAEQAVRLVADLRDLYGRGREQVVAHAGWSELQQLLQGQRLLMLGYVENLSESLGMDDEEC</sequence>
<evidence type="ECO:0008006" key="3">
    <source>
        <dbReference type="Google" id="ProtNLM"/>
    </source>
</evidence>
<evidence type="ECO:0000313" key="2">
    <source>
        <dbReference type="Proteomes" id="UP001240697"/>
    </source>
</evidence>